<accession>A0A4V6A550</accession>
<reference evidence="2 3" key="2">
    <citation type="journal article" date="2019" name="G3 (Bethesda)">
        <title>Hybrid Assembly of the Genome of the Entomopathogenic Nematode Steinernema carpocapsae Identifies the X-Chromosome.</title>
        <authorList>
            <person name="Serra L."/>
            <person name="Macchietto M."/>
            <person name="Macias-Munoz A."/>
            <person name="McGill C.J."/>
            <person name="Rodriguez I.M."/>
            <person name="Rodriguez B."/>
            <person name="Murad R."/>
            <person name="Mortazavi A."/>
        </authorList>
    </citation>
    <scope>NUCLEOTIDE SEQUENCE [LARGE SCALE GENOMIC DNA]</scope>
    <source>
        <strain evidence="2 3">ALL</strain>
    </source>
</reference>
<comment type="caution">
    <text evidence="2">The sequence shown here is derived from an EMBL/GenBank/DDBJ whole genome shotgun (WGS) entry which is preliminary data.</text>
</comment>
<feature type="signal peptide" evidence="1">
    <location>
        <begin position="1"/>
        <end position="21"/>
    </location>
</feature>
<reference evidence="2 3" key="1">
    <citation type="journal article" date="2015" name="Genome Biol.">
        <title>Comparative genomics of Steinernema reveals deeply conserved gene regulatory networks.</title>
        <authorList>
            <person name="Dillman A.R."/>
            <person name="Macchietto M."/>
            <person name="Porter C.F."/>
            <person name="Rogers A."/>
            <person name="Williams B."/>
            <person name="Antoshechkin I."/>
            <person name="Lee M.M."/>
            <person name="Goodwin Z."/>
            <person name="Lu X."/>
            <person name="Lewis E.E."/>
            <person name="Goodrich-Blair H."/>
            <person name="Stock S.P."/>
            <person name="Adams B.J."/>
            <person name="Sternberg P.W."/>
            <person name="Mortazavi A."/>
        </authorList>
    </citation>
    <scope>NUCLEOTIDE SEQUENCE [LARGE SCALE GENOMIC DNA]</scope>
    <source>
        <strain evidence="2 3">ALL</strain>
    </source>
</reference>
<name>A0A4V6A550_STECR</name>
<organism evidence="2 3">
    <name type="scientific">Steinernema carpocapsae</name>
    <name type="common">Entomopathogenic nematode</name>
    <dbReference type="NCBI Taxonomy" id="34508"/>
    <lineage>
        <taxon>Eukaryota</taxon>
        <taxon>Metazoa</taxon>
        <taxon>Ecdysozoa</taxon>
        <taxon>Nematoda</taxon>
        <taxon>Chromadorea</taxon>
        <taxon>Rhabditida</taxon>
        <taxon>Tylenchina</taxon>
        <taxon>Panagrolaimomorpha</taxon>
        <taxon>Strongyloidoidea</taxon>
        <taxon>Steinernematidae</taxon>
        <taxon>Steinernema</taxon>
    </lineage>
</organism>
<evidence type="ECO:0000313" key="3">
    <source>
        <dbReference type="Proteomes" id="UP000298663"/>
    </source>
</evidence>
<dbReference type="AlphaFoldDB" id="A0A4V6A550"/>
<dbReference type="Proteomes" id="UP000298663">
    <property type="component" value="Unassembled WGS sequence"/>
</dbReference>
<evidence type="ECO:0000256" key="1">
    <source>
        <dbReference type="SAM" id="SignalP"/>
    </source>
</evidence>
<sequence>MQTSKLAVALFLALVVAVVESGKLPNPPIFTAVQHSRVFVICRQVSGVIKRLIGLTRSGFGKVPSEWTRKSEFGIILAMQPGFDLITFGLTLCVFCIY</sequence>
<keyword evidence="1" id="KW-0732">Signal</keyword>
<proteinExistence type="predicted"/>
<dbReference type="EMBL" id="AZBU02000003">
    <property type="protein sequence ID" value="TKR89445.1"/>
    <property type="molecule type" value="Genomic_DNA"/>
</dbReference>
<evidence type="ECO:0000313" key="2">
    <source>
        <dbReference type="EMBL" id="TKR89445.1"/>
    </source>
</evidence>
<keyword evidence="3" id="KW-1185">Reference proteome</keyword>
<gene>
    <name evidence="2" type="ORF">L596_013545</name>
</gene>
<protein>
    <submittedName>
        <fullName evidence="2">Uncharacterized protein</fullName>
    </submittedName>
</protein>
<feature type="chain" id="PRO_5020331544" evidence="1">
    <location>
        <begin position="22"/>
        <end position="98"/>
    </location>
</feature>